<proteinExistence type="predicted"/>
<dbReference type="PANTHER" id="PTHR10629:SF52">
    <property type="entry name" value="DNA (CYTOSINE-5)-METHYLTRANSFERASE 1"/>
    <property type="match status" value="1"/>
</dbReference>
<accession>A0A7R8CZV3</accession>
<dbReference type="PROSITE" id="PS00095">
    <property type="entry name" value="C5_MTASE_2"/>
    <property type="match status" value="1"/>
</dbReference>
<name>A0A7R8CZV3_LEPSM</name>
<evidence type="ECO:0000256" key="1">
    <source>
        <dbReference type="ARBA" id="ARBA00011975"/>
    </source>
</evidence>
<dbReference type="InterPro" id="IPR001525">
    <property type="entry name" value="C5_MeTfrase"/>
</dbReference>
<evidence type="ECO:0000256" key="3">
    <source>
        <dbReference type="ARBA" id="ARBA00022679"/>
    </source>
</evidence>
<reference evidence="5" key="1">
    <citation type="submission" date="2021-02" db="EMBL/GenBank/DDBJ databases">
        <authorList>
            <person name="Bekaert M."/>
        </authorList>
    </citation>
    <scope>NUCLEOTIDE SEQUENCE</scope>
    <source>
        <strain evidence="5">IoA-00</strain>
    </source>
</reference>
<gene>
    <name evidence="5" type="ORF">LSAA_9421</name>
</gene>
<dbReference type="InterPro" id="IPR050390">
    <property type="entry name" value="C5-Methyltransferase"/>
</dbReference>
<dbReference type="Pfam" id="PF00145">
    <property type="entry name" value="DNA_methylase"/>
    <property type="match status" value="1"/>
</dbReference>
<dbReference type="GO" id="GO:0005634">
    <property type="term" value="C:nucleus"/>
    <property type="evidence" value="ECO:0007669"/>
    <property type="project" value="TreeGrafter"/>
</dbReference>
<dbReference type="GO" id="GO:0003677">
    <property type="term" value="F:DNA binding"/>
    <property type="evidence" value="ECO:0007669"/>
    <property type="project" value="TreeGrafter"/>
</dbReference>
<dbReference type="Proteomes" id="UP000675881">
    <property type="component" value="Chromosome 5"/>
</dbReference>
<dbReference type="EC" id="2.1.1.37" evidence="1"/>
<evidence type="ECO:0000256" key="4">
    <source>
        <dbReference type="ARBA" id="ARBA00022691"/>
    </source>
</evidence>
<keyword evidence="4" id="KW-0949">S-adenosyl-L-methionine</keyword>
<keyword evidence="3 5" id="KW-0808">Transferase</keyword>
<dbReference type="AlphaFoldDB" id="A0A7R8CZV3"/>
<evidence type="ECO:0000313" key="5">
    <source>
        <dbReference type="EMBL" id="CAF2953723.1"/>
    </source>
</evidence>
<dbReference type="InterPro" id="IPR029063">
    <property type="entry name" value="SAM-dependent_MTases_sf"/>
</dbReference>
<protein>
    <recommendedName>
        <fullName evidence="1">DNA (cytosine-5-)-methyltransferase</fullName>
        <ecNumber evidence="1">2.1.1.37</ecNumber>
    </recommendedName>
</protein>
<sequence>MLECILYYSFLKVQNSQGKNRGVCQCAKSSKADCDPMDKQAHTLIPWCLPHSGNRHGHWQGLYGRIDWDAYFQTIVTNPEPMGKQGRVLHPEQNRVVSVRECARSQGFVDSFKFFGSMADKYKQIGNAVPPPLGLAIGIEIRRACFS</sequence>
<dbReference type="Gene3D" id="3.90.120.10">
    <property type="entry name" value="DNA Methylase, subunit A, domain 2"/>
    <property type="match status" value="1"/>
</dbReference>
<keyword evidence="6" id="KW-1185">Reference proteome</keyword>
<dbReference type="EMBL" id="HG994584">
    <property type="protein sequence ID" value="CAF2953723.1"/>
    <property type="molecule type" value="Genomic_DNA"/>
</dbReference>
<dbReference type="SUPFAM" id="SSF53335">
    <property type="entry name" value="S-adenosyl-L-methionine-dependent methyltransferases"/>
    <property type="match status" value="1"/>
</dbReference>
<organism evidence="5 6">
    <name type="scientific">Lepeophtheirus salmonis</name>
    <name type="common">Salmon louse</name>
    <name type="synonym">Caligus salmonis</name>
    <dbReference type="NCBI Taxonomy" id="72036"/>
    <lineage>
        <taxon>Eukaryota</taxon>
        <taxon>Metazoa</taxon>
        <taxon>Ecdysozoa</taxon>
        <taxon>Arthropoda</taxon>
        <taxon>Crustacea</taxon>
        <taxon>Multicrustacea</taxon>
        <taxon>Hexanauplia</taxon>
        <taxon>Copepoda</taxon>
        <taxon>Siphonostomatoida</taxon>
        <taxon>Caligidae</taxon>
        <taxon>Lepeophtheirus</taxon>
    </lineage>
</organism>
<dbReference type="GO" id="GO:0003886">
    <property type="term" value="F:DNA (cytosine-5-)-methyltransferase activity"/>
    <property type="evidence" value="ECO:0007669"/>
    <property type="project" value="UniProtKB-EC"/>
</dbReference>
<evidence type="ECO:0000256" key="2">
    <source>
        <dbReference type="ARBA" id="ARBA00022603"/>
    </source>
</evidence>
<keyword evidence="2 5" id="KW-0489">Methyltransferase</keyword>
<dbReference type="GO" id="GO:0044027">
    <property type="term" value="P:negative regulation of gene expression via chromosomal CpG island methylation"/>
    <property type="evidence" value="ECO:0007669"/>
    <property type="project" value="TreeGrafter"/>
</dbReference>
<dbReference type="GO" id="GO:0032259">
    <property type="term" value="P:methylation"/>
    <property type="evidence" value="ECO:0007669"/>
    <property type="project" value="UniProtKB-KW"/>
</dbReference>
<dbReference type="InterPro" id="IPR031303">
    <property type="entry name" value="C5_meth_CS"/>
</dbReference>
<evidence type="ECO:0000313" key="6">
    <source>
        <dbReference type="Proteomes" id="UP000675881"/>
    </source>
</evidence>
<dbReference type="OrthoDB" id="6332066at2759"/>
<dbReference type="PANTHER" id="PTHR10629">
    <property type="entry name" value="CYTOSINE-SPECIFIC METHYLTRANSFERASE"/>
    <property type="match status" value="1"/>
</dbReference>